<dbReference type="EMBL" id="NBTY01000065">
    <property type="protein sequence ID" value="OTP76036.1"/>
    <property type="molecule type" value="Genomic_DNA"/>
</dbReference>
<evidence type="ECO:0000313" key="1">
    <source>
        <dbReference type="EMBL" id="OTP76036.1"/>
    </source>
</evidence>
<accession>A0A242MYS0</accession>
<sequence>MRLESEHLTSLLGRLSGERNGMRAYIGTNLDDSTRANKQLAQKLPFDLGILAVFEHRFADVEVAGVCEHPSMPGLNQRIGFGNLHNLPFKRPIGR</sequence>
<gene>
    <name evidence="1" type="ORF">PAMC26510_11975</name>
</gene>
<organism evidence="1 2">
    <name type="scientific">Caballeronia sordidicola</name>
    <name type="common">Burkholderia sordidicola</name>
    <dbReference type="NCBI Taxonomy" id="196367"/>
    <lineage>
        <taxon>Bacteria</taxon>
        <taxon>Pseudomonadati</taxon>
        <taxon>Pseudomonadota</taxon>
        <taxon>Betaproteobacteria</taxon>
        <taxon>Burkholderiales</taxon>
        <taxon>Burkholderiaceae</taxon>
        <taxon>Caballeronia</taxon>
    </lineage>
</organism>
<dbReference type="Proteomes" id="UP000194546">
    <property type="component" value="Unassembled WGS sequence"/>
</dbReference>
<dbReference type="AlphaFoldDB" id="A0A242MYS0"/>
<proteinExistence type="predicted"/>
<reference evidence="1 2" key="1">
    <citation type="submission" date="2017-03" db="EMBL/GenBank/DDBJ databases">
        <title>Genome analysis of strain PAMC 26510.</title>
        <authorList>
            <person name="Oh H.-M."/>
            <person name="Yang J.-A."/>
        </authorList>
    </citation>
    <scope>NUCLEOTIDE SEQUENCE [LARGE SCALE GENOMIC DNA]</scope>
    <source>
        <strain evidence="1 2">PAMC 26510</strain>
    </source>
</reference>
<name>A0A242MYS0_CABSO</name>
<comment type="caution">
    <text evidence="1">The sequence shown here is derived from an EMBL/GenBank/DDBJ whole genome shotgun (WGS) entry which is preliminary data.</text>
</comment>
<evidence type="ECO:0000313" key="2">
    <source>
        <dbReference type="Proteomes" id="UP000194546"/>
    </source>
</evidence>
<protein>
    <submittedName>
        <fullName evidence="1">Uncharacterized protein</fullName>
    </submittedName>
</protein>